<reference evidence="2" key="1">
    <citation type="submission" date="2018-05" db="EMBL/GenBank/DDBJ databases">
        <authorList>
            <person name="Lanie J.A."/>
            <person name="Ng W.-L."/>
            <person name="Kazmierczak K.M."/>
            <person name="Andrzejewski T.M."/>
            <person name="Davidsen T.M."/>
            <person name="Wayne K.J."/>
            <person name="Tettelin H."/>
            <person name="Glass J.I."/>
            <person name="Rusch D."/>
            <person name="Podicherti R."/>
            <person name="Tsui H.-C.T."/>
            <person name="Winkler M.E."/>
        </authorList>
    </citation>
    <scope>NUCLEOTIDE SEQUENCE</scope>
</reference>
<dbReference type="Gene3D" id="3.90.79.10">
    <property type="entry name" value="Nucleoside Triphosphate Pyrophosphohydrolase"/>
    <property type="match status" value="1"/>
</dbReference>
<accession>A0A383B2X4</accession>
<dbReference type="InterPro" id="IPR000086">
    <property type="entry name" value="NUDIX_hydrolase_dom"/>
</dbReference>
<proteinExistence type="predicted"/>
<dbReference type="PANTHER" id="PTHR43736:SF1">
    <property type="entry name" value="DIHYDRONEOPTERIN TRIPHOSPHATE DIPHOSPHATASE"/>
    <property type="match status" value="1"/>
</dbReference>
<name>A0A383B2X4_9ZZZZ</name>
<dbReference type="PROSITE" id="PS51462">
    <property type="entry name" value="NUDIX"/>
    <property type="match status" value="1"/>
</dbReference>
<gene>
    <name evidence="2" type="ORF">METZ01_LOCUS467370</name>
</gene>
<evidence type="ECO:0000259" key="1">
    <source>
        <dbReference type="PROSITE" id="PS51462"/>
    </source>
</evidence>
<evidence type="ECO:0000313" key="2">
    <source>
        <dbReference type="EMBL" id="SVE14516.1"/>
    </source>
</evidence>
<dbReference type="AlphaFoldDB" id="A0A383B2X4"/>
<dbReference type="SUPFAM" id="SSF55811">
    <property type="entry name" value="Nudix"/>
    <property type="match status" value="1"/>
</dbReference>
<dbReference type="CDD" id="cd04673">
    <property type="entry name" value="NUDIX_ADPRase"/>
    <property type="match status" value="1"/>
</dbReference>
<dbReference type="InterPro" id="IPR015797">
    <property type="entry name" value="NUDIX_hydrolase-like_dom_sf"/>
</dbReference>
<organism evidence="2">
    <name type="scientific">marine metagenome</name>
    <dbReference type="NCBI Taxonomy" id="408172"/>
    <lineage>
        <taxon>unclassified sequences</taxon>
        <taxon>metagenomes</taxon>
        <taxon>ecological metagenomes</taxon>
    </lineage>
</organism>
<dbReference type="EMBL" id="UINC01197171">
    <property type="protein sequence ID" value="SVE14516.1"/>
    <property type="molecule type" value="Genomic_DNA"/>
</dbReference>
<dbReference type="Pfam" id="PF00293">
    <property type="entry name" value="NUDIX"/>
    <property type="match status" value="1"/>
</dbReference>
<sequence length="142" mass="16151">MMINIPKSENRLYLEYPFVGVGVVVWKENHFMLVQRAKPPRLGEWSIPGGRQKLGETTKDTACREIQEETSIRIKILGLIDVVDSIVTDEEGQIKYHATLIDYAALYVSGTLKAGDDAMDLGWFTLDQLPLLQLWEETSRII</sequence>
<feature type="non-terminal residue" evidence="2">
    <location>
        <position position="142"/>
    </location>
</feature>
<feature type="domain" description="Nudix hydrolase" evidence="1">
    <location>
        <begin position="16"/>
        <end position="142"/>
    </location>
</feature>
<dbReference type="PANTHER" id="PTHR43736">
    <property type="entry name" value="ADP-RIBOSE PYROPHOSPHATASE"/>
    <property type="match status" value="1"/>
</dbReference>
<protein>
    <recommendedName>
        <fullName evidence="1">Nudix hydrolase domain-containing protein</fullName>
    </recommendedName>
</protein>